<dbReference type="GO" id="GO:0009035">
    <property type="term" value="F:type I site-specific deoxyribonuclease activity"/>
    <property type="evidence" value="ECO:0007669"/>
    <property type="project" value="UniProtKB-EC"/>
</dbReference>
<dbReference type="EMBL" id="CP002987">
    <property type="protein sequence ID" value="AFA48493.1"/>
    <property type="molecule type" value="Genomic_DNA"/>
</dbReference>
<dbReference type="KEGG" id="awo:Awo_c17130"/>
<dbReference type="STRING" id="931626.Awo_c17130"/>
<organism evidence="5 6">
    <name type="scientific">Acetobacterium woodii (strain ATCC 29683 / DSM 1030 / JCM 2381 / KCTC 1655 / WB1)</name>
    <dbReference type="NCBI Taxonomy" id="931626"/>
    <lineage>
        <taxon>Bacteria</taxon>
        <taxon>Bacillati</taxon>
        <taxon>Bacillota</taxon>
        <taxon>Clostridia</taxon>
        <taxon>Eubacteriales</taxon>
        <taxon>Eubacteriaceae</taxon>
        <taxon>Acetobacterium</taxon>
    </lineage>
</organism>
<evidence type="ECO:0000313" key="6">
    <source>
        <dbReference type="Proteomes" id="UP000007177"/>
    </source>
</evidence>
<dbReference type="OrthoDB" id="9811611at2"/>
<dbReference type="Gene3D" id="3.90.220.20">
    <property type="entry name" value="DNA methylase specificity domains"/>
    <property type="match status" value="2"/>
</dbReference>
<evidence type="ECO:0000256" key="3">
    <source>
        <dbReference type="ARBA" id="ARBA00023125"/>
    </source>
</evidence>
<dbReference type="InterPro" id="IPR052021">
    <property type="entry name" value="Type-I_RS_S_subunit"/>
</dbReference>
<dbReference type="SUPFAM" id="SSF116734">
    <property type="entry name" value="DNA methylase specificity domain"/>
    <property type="match status" value="2"/>
</dbReference>
<dbReference type="PANTHER" id="PTHR30408">
    <property type="entry name" value="TYPE-1 RESTRICTION ENZYME ECOKI SPECIFICITY PROTEIN"/>
    <property type="match status" value="1"/>
</dbReference>
<dbReference type="REBASE" id="45791">
    <property type="entry name" value="S.Awo1030III"/>
</dbReference>
<evidence type="ECO:0000259" key="4">
    <source>
        <dbReference type="Pfam" id="PF01420"/>
    </source>
</evidence>
<sequence length="396" mass="45439">MSEKKKKVPQLRFPGFSGEWEERKLGDLLSETRRPIKMEDDIEYQLVTVKRRNEGVTSRGLFKGKDILVKNYFELKHGDYVISKRQVVHGANGIVPEYLDGAIVSNEYLVSVGNKKITTDFLTIISKLPSMYKMFFLSSYGIDIEKLVFNVEDWKKRKIFIPPVPEQKIVSTFFLILDNAIALQQRKLTHLQARKKGLLQKMFPKDGELFPELRFPGFTDAWEERRLGEVVQITMGQSPNSENYTHNPDDHILVQGNADMRNGQVFPRVWTTQVTKKAEKGDLILSVRAPVGDIGKTYYDVVLGRGVAALKGNEFIYQSLGKMKQNGYWNKLSTGSTFEAINSNDIRDALLMMPNIEEQAKIGAFFKQLDDSITLHQRKLDHLQTRKKALLQQMFV</sequence>
<dbReference type="InterPro" id="IPR000055">
    <property type="entry name" value="Restrct_endonuc_typeI_TRD"/>
</dbReference>
<reference evidence="5 6" key="2">
    <citation type="journal article" date="2012" name="PLoS ONE">
        <title>An ancient pathway combining carbon dioxide fixation with the generation and utilization of a sodium ion gradient for ATP synthesis.</title>
        <authorList>
            <person name="Poehlein A."/>
            <person name="Schmidt S."/>
            <person name="Kaster A.K."/>
            <person name="Goenrich M."/>
            <person name="Vollmers J."/>
            <person name="Thurmer A."/>
            <person name="Bertsch J."/>
            <person name="Schuchmann K."/>
            <person name="Voigt B."/>
            <person name="Hecker M."/>
            <person name="Daniel R."/>
            <person name="Thauer R.K."/>
            <person name="Gottschalk G."/>
            <person name="Muller V."/>
        </authorList>
    </citation>
    <scope>NUCLEOTIDE SEQUENCE [LARGE SCALE GENOMIC DNA]</scope>
    <source>
        <strain evidence="6">ATCC 29683 / DSM 1030 / JCM 2381 / KCTC 1655 / WB1</strain>
    </source>
</reference>
<dbReference type="HOGENOM" id="CLU_021095_0_2_9"/>
<name>H6LHW3_ACEWD</name>
<accession>H6LHW3</accession>
<dbReference type="Pfam" id="PF01420">
    <property type="entry name" value="Methylase_S"/>
    <property type="match status" value="2"/>
</dbReference>
<proteinExistence type="inferred from homology"/>
<dbReference type="eggNOG" id="COG0732">
    <property type="taxonomic scope" value="Bacteria"/>
</dbReference>
<evidence type="ECO:0000313" key="5">
    <source>
        <dbReference type="EMBL" id="AFA48493.1"/>
    </source>
</evidence>
<dbReference type="CDD" id="cd17494">
    <property type="entry name" value="RMtype1_S_Sma198ORF994P-TRD2-CR2_like"/>
    <property type="match status" value="1"/>
</dbReference>
<feature type="domain" description="Type I restriction modification DNA specificity" evidence="4">
    <location>
        <begin position="221"/>
        <end position="383"/>
    </location>
</feature>
<keyword evidence="5" id="KW-0378">Hydrolase</keyword>
<feature type="domain" description="Type I restriction modification DNA specificity" evidence="4">
    <location>
        <begin position="19"/>
        <end position="191"/>
    </location>
</feature>
<dbReference type="RefSeq" id="WP_014356093.1">
    <property type="nucleotide sequence ID" value="NC_016894.1"/>
</dbReference>
<protein>
    <submittedName>
        <fullName evidence="5">Type I restriction-modification system specificity subunit HsdS3</fullName>
        <ecNumber evidence="5">3.1.21.3</ecNumber>
    </submittedName>
</protein>
<dbReference type="InterPro" id="IPR044946">
    <property type="entry name" value="Restrct_endonuc_typeI_TRD_sf"/>
</dbReference>
<dbReference type="EC" id="3.1.21.3" evidence="5"/>
<evidence type="ECO:0000256" key="1">
    <source>
        <dbReference type="ARBA" id="ARBA00010923"/>
    </source>
</evidence>
<comment type="similarity">
    <text evidence="1">Belongs to the type-I restriction system S methylase family.</text>
</comment>
<reference evidence="6" key="1">
    <citation type="submission" date="2011-07" db="EMBL/GenBank/DDBJ databases">
        <title>Complete genome sequence of Acetobacterium woodii.</title>
        <authorList>
            <person name="Poehlein A."/>
            <person name="Schmidt S."/>
            <person name="Kaster A.-K."/>
            <person name="Goenrich M."/>
            <person name="Vollmers J."/>
            <person name="Thuermer A."/>
            <person name="Gottschalk G."/>
            <person name="Thauer R.K."/>
            <person name="Daniel R."/>
            <person name="Mueller V."/>
        </authorList>
    </citation>
    <scope>NUCLEOTIDE SEQUENCE [LARGE SCALE GENOMIC DNA]</scope>
    <source>
        <strain evidence="6">ATCC 29683 / DSM 1030 / JCM 2381 / KCTC 1655 / WB1</strain>
    </source>
</reference>
<dbReference type="GO" id="GO:0003677">
    <property type="term" value="F:DNA binding"/>
    <property type="evidence" value="ECO:0007669"/>
    <property type="project" value="UniProtKB-KW"/>
</dbReference>
<keyword evidence="2" id="KW-0680">Restriction system</keyword>
<dbReference type="Proteomes" id="UP000007177">
    <property type="component" value="Chromosome"/>
</dbReference>
<evidence type="ECO:0000256" key="2">
    <source>
        <dbReference type="ARBA" id="ARBA00022747"/>
    </source>
</evidence>
<gene>
    <name evidence="5" type="primary">hsdS3</name>
    <name evidence="5" type="ordered locus">Awo_c17130</name>
</gene>
<keyword evidence="3" id="KW-0238">DNA-binding</keyword>
<dbReference type="GO" id="GO:0009307">
    <property type="term" value="P:DNA restriction-modification system"/>
    <property type="evidence" value="ECO:0007669"/>
    <property type="project" value="UniProtKB-KW"/>
</dbReference>
<dbReference type="PANTHER" id="PTHR30408:SF12">
    <property type="entry name" value="TYPE I RESTRICTION ENZYME MJAVIII SPECIFICITY SUBUNIT"/>
    <property type="match status" value="1"/>
</dbReference>
<dbReference type="AlphaFoldDB" id="H6LHW3"/>
<keyword evidence="6" id="KW-1185">Reference proteome</keyword>